<dbReference type="Gene3D" id="3.40.50.2000">
    <property type="entry name" value="Glycogen Phosphorylase B"/>
    <property type="match status" value="2"/>
</dbReference>
<gene>
    <name evidence="3" type="primary">wecB</name>
    <name evidence="3" type="ORF">KM029_13900</name>
</gene>
<feature type="domain" description="UDP-N-acetylglucosamine 2-epimerase" evidence="2">
    <location>
        <begin position="24"/>
        <end position="357"/>
    </location>
</feature>
<dbReference type="EMBL" id="CP076128">
    <property type="protein sequence ID" value="QWG06419.1"/>
    <property type="molecule type" value="Genomic_DNA"/>
</dbReference>
<evidence type="ECO:0000313" key="4">
    <source>
        <dbReference type="Proteomes" id="UP000682802"/>
    </source>
</evidence>
<dbReference type="SUPFAM" id="SSF53756">
    <property type="entry name" value="UDP-Glycosyltransferase/glycogen phosphorylase"/>
    <property type="match status" value="1"/>
</dbReference>
<sequence length="360" mass="40519">MKILTIIGARPQFIKAATVSRVIKKIENCTEILVHTGQHYDENMSDIFFDELGIPRPDYNLGVGGGSHGAQTGEMLAKIEKVLFKEKPDYLLVYGDTNSTLAGALAASKMHIPVVHVEAGLRSFNMKMPEEQNRILTDHISTLLFTPTDTGYSNLLKEGINDSSIYNIGDVMYDAAMYYGKKAQNNTNILEKLNVKYKDFILATIHRAENTDNIERLTMIFDELSNVAKTKKVILPLHPRTKKSLENINFNFSESKISFIDPVGYIEMVMLEMSSKLILTDSGGVQKEAFFHKVPCITLRDETEWVELVEAGFNFLAKDLKSLETLIGEVLSKSFDYDKYSFYGKANAANKVIDFLKVNK</sequence>
<dbReference type="RefSeq" id="WP_144073838.1">
    <property type="nucleotide sequence ID" value="NZ_CP076128.1"/>
</dbReference>
<dbReference type="GO" id="GO:0008761">
    <property type="term" value="F:UDP-N-acetylglucosamine 2-epimerase activity"/>
    <property type="evidence" value="ECO:0007669"/>
    <property type="project" value="UniProtKB-EC"/>
</dbReference>
<comment type="similarity">
    <text evidence="1">Belongs to the UDP-N-acetylglucosamine 2-epimerase family.</text>
</comment>
<organism evidence="3 4">
    <name type="scientific">Flammeovirga kamogawensis</name>
    <dbReference type="NCBI Taxonomy" id="373891"/>
    <lineage>
        <taxon>Bacteria</taxon>
        <taxon>Pseudomonadati</taxon>
        <taxon>Bacteroidota</taxon>
        <taxon>Cytophagia</taxon>
        <taxon>Cytophagales</taxon>
        <taxon>Flammeovirgaceae</taxon>
        <taxon>Flammeovirga</taxon>
    </lineage>
</organism>
<evidence type="ECO:0000256" key="1">
    <source>
        <dbReference type="RuleBase" id="RU003513"/>
    </source>
</evidence>
<dbReference type="InterPro" id="IPR003331">
    <property type="entry name" value="UDP_GlcNAc_Epimerase_2_dom"/>
</dbReference>
<dbReference type="Pfam" id="PF02350">
    <property type="entry name" value="Epimerase_2"/>
    <property type="match status" value="1"/>
</dbReference>
<dbReference type="EC" id="5.1.3.14" evidence="3"/>
<dbReference type="Proteomes" id="UP000682802">
    <property type="component" value="Chromosome 1"/>
</dbReference>
<keyword evidence="4" id="KW-1185">Reference proteome</keyword>
<evidence type="ECO:0000313" key="3">
    <source>
        <dbReference type="EMBL" id="QWG06419.1"/>
    </source>
</evidence>
<name>A0ABX8GSN4_9BACT</name>
<dbReference type="PANTHER" id="PTHR43174">
    <property type="entry name" value="UDP-N-ACETYLGLUCOSAMINE 2-EPIMERASE"/>
    <property type="match status" value="1"/>
</dbReference>
<proteinExistence type="inferred from homology"/>
<accession>A0ABX8GSN4</accession>
<dbReference type="InterPro" id="IPR029767">
    <property type="entry name" value="WecB-like"/>
</dbReference>
<evidence type="ECO:0000259" key="2">
    <source>
        <dbReference type="Pfam" id="PF02350"/>
    </source>
</evidence>
<dbReference type="PANTHER" id="PTHR43174:SF1">
    <property type="entry name" value="UDP-N-ACETYLGLUCOSAMINE 2-EPIMERASE"/>
    <property type="match status" value="1"/>
</dbReference>
<protein>
    <submittedName>
        <fullName evidence="3">UDP-N-acetylglucosamine 2-epimerase (Non-hydrolyzing)</fullName>
        <ecNumber evidence="3">5.1.3.14</ecNumber>
    </submittedName>
</protein>
<dbReference type="CDD" id="cd03786">
    <property type="entry name" value="GTB_UDP-GlcNAc_2-Epimerase"/>
    <property type="match status" value="1"/>
</dbReference>
<reference evidence="3 4" key="1">
    <citation type="submission" date="2021-05" db="EMBL/GenBank/DDBJ databases">
        <title>Comparative genomic studies on the polysaccharide-degrading batcterial strains of the Flammeovirga genus.</title>
        <authorList>
            <person name="Zewei F."/>
            <person name="Zheng Z."/>
            <person name="Yu L."/>
            <person name="Ruyue G."/>
            <person name="Yanhong M."/>
            <person name="Yuanyuan C."/>
            <person name="Jingyan G."/>
            <person name="Wenjun H."/>
        </authorList>
    </citation>
    <scope>NUCLEOTIDE SEQUENCE [LARGE SCALE GENOMIC DNA]</scope>
    <source>
        <strain evidence="3 4">YS10</strain>
    </source>
</reference>
<keyword evidence="1 3" id="KW-0413">Isomerase</keyword>
<dbReference type="NCBIfam" id="TIGR00236">
    <property type="entry name" value="wecB"/>
    <property type="match status" value="1"/>
</dbReference>